<keyword evidence="3" id="KW-1003">Cell membrane</keyword>
<sequence length="280" mass="30434">MAARMRKFKWRTNTIVFLALLSVAITTLYPLFYVAMTSARTLEDYVKNAYGLPKFFTLESYRILIDNYSLGTAARNTVIVVGASLATALIFSSLAGFALAKYDFPGSKVINWSFIAVMLLPSQILIIPIYLLLSKFSLVGHLHGLMFVYIGTNIPFGVFFLKSTFSAVPDTILDAARIDGAGFFTSFFKIAIPNAAAGITTLAVLQFLGMWNELLYAYLILPDQGMRLLTPALASIGGRYTTNQPLVAAALCITATPTLILLAMSSKYLVRGVSTGIGSS</sequence>
<feature type="domain" description="ABC transmembrane type-1" evidence="8">
    <location>
        <begin position="74"/>
        <end position="265"/>
    </location>
</feature>
<dbReference type="GO" id="GO:0005886">
    <property type="term" value="C:plasma membrane"/>
    <property type="evidence" value="ECO:0007669"/>
    <property type="project" value="UniProtKB-SubCell"/>
</dbReference>
<evidence type="ECO:0000259" key="8">
    <source>
        <dbReference type="PROSITE" id="PS50928"/>
    </source>
</evidence>
<evidence type="ECO:0000313" key="9">
    <source>
        <dbReference type="EMBL" id="CAB4859190.1"/>
    </source>
</evidence>
<dbReference type="SUPFAM" id="SSF161098">
    <property type="entry name" value="MetI-like"/>
    <property type="match status" value="1"/>
</dbReference>
<feature type="transmembrane region" description="Helical" evidence="7">
    <location>
        <begin position="78"/>
        <end position="100"/>
    </location>
</feature>
<dbReference type="GO" id="GO:0055085">
    <property type="term" value="P:transmembrane transport"/>
    <property type="evidence" value="ECO:0007669"/>
    <property type="project" value="InterPro"/>
</dbReference>
<feature type="transmembrane region" description="Helical" evidence="7">
    <location>
        <begin position="139"/>
        <end position="161"/>
    </location>
</feature>
<dbReference type="Pfam" id="PF00528">
    <property type="entry name" value="BPD_transp_1"/>
    <property type="match status" value="1"/>
</dbReference>
<dbReference type="InterPro" id="IPR000515">
    <property type="entry name" value="MetI-like"/>
</dbReference>
<proteinExistence type="predicted"/>
<keyword evidence="2" id="KW-0813">Transport</keyword>
<dbReference type="PROSITE" id="PS50928">
    <property type="entry name" value="ABC_TM1"/>
    <property type="match status" value="1"/>
</dbReference>
<dbReference type="PANTHER" id="PTHR43744">
    <property type="entry name" value="ABC TRANSPORTER PERMEASE PROTEIN MG189-RELATED-RELATED"/>
    <property type="match status" value="1"/>
</dbReference>
<dbReference type="AlphaFoldDB" id="A0A6J7CN39"/>
<organism evidence="9">
    <name type="scientific">freshwater metagenome</name>
    <dbReference type="NCBI Taxonomy" id="449393"/>
    <lineage>
        <taxon>unclassified sequences</taxon>
        <taxon>metagenomes</taxon>
        <taxon>ecological metagenomes</taxon>
    </lineage>
</organism>
<feature type="transmembrane region" description="Helical" evidence="7">
    <location>
        <begin position="182"/>
        <end position="208"/>
    </location>
</feature>
<comment type="subcellular location">
    <subcellularLocation>
        <location evidence="1">Cell membrane</location>
        <topology evidence="1">Multi-pass membrane protein</topology>
    </subcellularLocation>
</comment>
<keyword evidence="5 7" id="KW-1133">Transmembrane helix</keyword>
<protein>
    <submittedName>
        <fullName evidence="9">Unannotated protein</fullName>
    </submittedName>
</protein>
<dbReference type="Gene3D" id="1.10.3720.10">
    <property type="entry name" value="MetI-like"/>
    <property type="match status" value="1"/>
</dbReference>
<evidence type="ECO:0000256" key="5">
    <source>
        <dbReference type="ARBA" id="ARBA00022989"/>
    </source>
</evidence>
<dbReference type="PANTHER" id="PTHR43744:SF8">
    <property type="entry name" value="SN-GLYCEROL-3-PHOSPHATE TRANSPORT SYSTEM PERMEASE PROTEIN UGPE"/>
    <property type="match status" value="1"/>
</dbReference>
<gene>
    <name evidence="9" type="ORF">UFOPK3342_00324</name>
</gene>
<evidence type="ECO:0000256" key="3">
    <source>
        <dbReference type="ARBA" id="ARBA00022475"/>
    </source>
</evidence>
<evidence type="ECO:0000256" key="7">
    <source>
        <dbReference type="SAM" id="Phobius"/>
    </source>
</evidence>
<keyword evidence="4 7" id="KW-0812">Transmembrane</keyword>
<keyword evidence="6 7" id="KW-0472">Membrane</keyword>
<reference evidence="9" key="1">
    <citation type="submission" date="2020-05" db="EMBL/GenBank/DDBJ databases">
        <authorList>
            <person name="Chiriac C."/>
            <person name="Salcher M."/>
            <person name="Ghai R."/>
            <person name="Kavagutti S V."/>
        </authorList>
    </citation>
    <scope>NUCLEOTIDE SEQUENCE</scope>
</reference>
<accession>A0A6J7CN39</accession>
<evidence type="ECO:0000256" key="4">
    <source>
        <dbReference type="ARBA" id="ARBA00022692"/>
    </source>
</evidence>
<evidence type="ECO:0000256" key="1">
    <source>
        <dbReference type="ARBA" id="ARBA00004651"/>
    </source>
</evidence>
<feature type="transmembrane region" description="Helical" evidence="7">
    <location>
        <begin position="12"/>
        <end position="32"/>
    </location>
</feature>
<feature type="transmembrane region" description="Helical" evidence="7">
    <location>
        <begin position="112"/>
        <end position="133"/>
    </location>
</feature>
<evidence type="ECO:0000256" key="2">
    <source>
        <dbReference type="ARBA" id="ARBA00022448"/>
    </source>
</evidence>
<name>A0A6J7CN39_9ZZZZ</name>
<dbReference type="InterPro" id="IPR035906">
    <property type="entry name" value="MetI-like_sf"/>
</dbReference>
<dbReference type="CDD" id="cd06261">
    <property type="entry name" value="TM_PBP2"/>
    <property type="match status" value="1"/>
</dbReference>
<feature type="transmembrane region" description="Helical" evidence="7">
    <location>
        <begin position="246"/>
        <end position="264"/>
    </location>
</feature>
<evidence type="ECO:0000256" key="6">
    <source>
        <dbReference type="ARBA" id="ARBA00023136"/>
    </source>
</evidence>
<dbReference type="EMBL" id="CAFBLH010000006">
    <property type="protein sequence ID" value="CAB4859190.1"/>
    <property type="molecule type" value="Genomic_DNA"/>
</dbReference>